<dbReference type="Proteomes" id="UP000067626">
    <property type="component" value="Chromosome"/>
</dbReference>
<dbReference type="RefSeq" id="WP_050430241.1">
    <property type="nucleotide sequence ID" value="NZ_CP012159.1"/>
</dbReference>
<dbReference type="AlphaFoldDB" id="A0A0K1EB79"/>
<dbReference type="STRING" id="52.CMC5_020880"/>
<dbReference type="PATRIC" id="fig|52.7.peg.2250"/>
<evidence type="ECO:0000259" key="6">
    <source>
        <dbReference type="SMART" id="SM00563"/>
    </source>
</evidence>
<evidence type="ECO:0000256" key="1">
    <source>
        <dbReference type="ARBA" id="ARBA00004184"/>
    </source>
</evidence>
<dbReference type="EC" id="2.3.1.15" evidence="3"/>
<proteinExistence type="predicted"/>
<dbReference type="GO" id="GO:0004366">
    <property type="term" value="F:glycerol-3-phosphate O-acyltransferase activity"/>
    <property type="evidence" value="ECO:0007669"/>
    <property type="project" value="UniProtKB-EC"/>
</dbReference>
<dbReference type="GO" id="GO:0016024">
    <property type="term" value="P:CDP-diacylglycerol biosynthetic process"/>
    <property type="evidence" value="ECO:0007669"/>
    <property type="project" value="UniProtKB-UniPathway"/>
</dbReference>
<name>A0A0K1EB79_CHOCO</name>
<dbReference type="Pfam" id="PF01553">
    <property type="entry name" value="Acyltransferase"/>
    <property type="match status" value="1"/>
</dbReference>
<dbReference type="SUPFAM" id="SSF69593">
    <property type="entry name" value="Glycerol-3-phosphate (1)-acyltransferase"/>
    <property type="match status" value="1"/>
</dbReference>
<dbReference type="OrthoDB" id="5377001at2"/>
<dbReference type="PANTHER" id="PTHR12563:SF17">
    <property type="entry name" value="DIHYDROXYACETONE PHOSPHATE ACYLTRANSFERASE"/>
    <property type="match status" value="1"/>
</dbReference>
<protein>
    <recommendedName>
        <fullName evidence="4">Glycerol-3-phosphate acyltransferase</fullName>
        <ecNumber evidence="3">2.3.1.15</ecNumber>
    </recommendedName>
</protein>
<evidence type="ECO:0000256" key="2">
    <source>
        <dbReference type="ARBA" id="ARBA00004765"/>
    </source>
</evidence>
<dbReference type="GO" id="GO:0006072">
    <property type="term" value="P:glycerol-3-phosphate metabolic process"/>
    <property type="evidence" value="ECO:0007669"/>
    <property type="project" value="TreeGrafter"/>
</dbReference>
<dbReference type="GO" id="GO:0012505">
    <property type="term" value="C:endomembrane system"/>
    <property type="evidence" value="ECO:0007669"/>
    <property type="project" value="UniProtKB-SubCell"/>
</dbReference>
<comment type="subcellular location">
    <subcellularLocation>
        <location evidence="1">Endomembrane system</location>
        <topology evidence="1">Peripheral membrane protein</topology>
    </subcellularLocation>
</comment>
<dbReference type="PANTHER" id="PTHR12563">
    <property type="entry name" value="GLYCEROL-3-PHOSPHATE ACYLTRANSFERASE"/>
    <property type="match status" value="1"/>
</dbReference>
<accession>A0A0K1EB79</accession>
<evidence type="ECO:0000256" key="4">
    <source>
        <dbReference type="ARBA" id="ARBA00013432"/>
    </source>
</evidence>
<evidence type="ECO:0000256" key="3">
    <source>
        <dbReference type="ARBA" id="ARBA00013113"/>
    </source>
</evidence>
<dbReference type="SMART" id="SM00563">
    <property type="entry name" value="PlsC"/>
    <property type="match status" value="1"/>
</dbReference>
<comment type="catalytic activity">
    <reaction evidence="5">
        <text>sn-glycerol 3-phosphate + an acyl-CoA = a 1-acyl-sn-glycero-3-phosphate + CoA</text>
        <dbReference type="Rhea" id="RHEA:15325"/>
        <dbReference type="ChEBI" id="CHEBI:57287"/>
        <dbReference type="ChEBI" id="CHEBI:57597"/>
        <dbReference type="ChEBI" id="CHEBI:57970"/>
        <dbReference type="ChEBI" id="CHEBI:58342"/>
        <dbReference type="EC" id="2.3.1.15"/>
    </reaction>
</comment>
<dbReference type="GO" id="GO:0019432">
    <property type="term" value="P:triglyceride biosynthetic process"/>
    <property type="evidence" value="ECO:0007669"/>
    <property type="project" value="TreeGrafter"/>
</dbReference>
<gene>
    <name evidence="7" type="ORF">CMC5_020880</name>
</gene>
<dbReference type="EMBL" id="CP012159">
    <property type="protein sequence ID" value="AKT37947.1"/>
    <property type="molecule type" value="Genomic_DNA"/>
</dbReference>
<dbReference type="UniPathway" id="UPA00557">
    <property type="reaction ID" value="UER00612"/>
</dbReference>
<evidence type="ECO:0000313" key="8">
    <source>
        <dbReference type="Proteomes" id="UP000067626"/>
    </source>
</evidence>
<feature type="domain" description="Phospholipid/glycerol acyltransferase" evidence="6">
    <location>
        <begin position="73"/>
        <end position="196"/>
    </location>
</feature>
<reference evidence="7 8" key="1">
    <citation type="submission" date="2015-07" db="EMBL/GenBank/DDBJ databases">
        <title>Genome analysis of myxobacterium Chondromyces crocatus Cm c5 reveals a high potential for natural compound synthesis and the genetic basis for the loss of fruiting body formation.</title>
        <authorList>
            <person name="Zaburannyi N."/>
            <person name="Bunk B."/>
            <person name="Maier J."/>
            <person name="Overmann J."/>
            <person name="Mueller R."/>
        </authorList>
    </citation>
    <scope>NUCLEOTIDE SEQUENCE [LARGE SCALE GENOMIC DNA]</scope>
    <source>
        <strain evidence="7 8">Cm c5</strain>
    </source>
</reference>
<dbReference type="KEGG" id="ccro:CMC5_020880"/>
<comment type="pathway">
    <text evidence="2">Phospholipid metabolism; CDP-diacylglycerol biosynthesis; CDP-diacylglycerol from sn-glycerol 3-phosphate: step 1/3.</text>
</comment>
<organism evidence="7 8">
    <name type="scientific">Chondromyces crocatus</name>
    <dbReference type="NCBI Taxonomy" id="52"/>
    <lineage>
        <taxon>Bacteria</taxon>
        <taxon>Pseudomonadati</taxon>
        <taxon>Myxococcota</taxon>
        <taxon>Polyangia</taxon>
        <taxon>Polyangiales</taxon>
        <taxon>Polyangiaceae</taxon>
        <taxon>Chondromyces</taxon>
    </lineage>
</organism>
<evidence type="ECO:0000313" key="7">
    <source>
        <dbReference type="EMBL" id="AKT37947.1"/>
    </source>
</evidence>
<dbReference type="GO" id="GO:0006631">
    <property type="term" value="P:fatty acid metabolic process"/>
    <property type="evidence" value="ECO:0007669"/>
    <property type="project" value="TreeGrafter"/>
</dbReference>
<dbReference type="InterPro" id="IPR002123">
    <property type="entry name" value="Plipid/glycerol_acylTrfase"/>
</dbReference>
<keyword evidence="8" id="KW-1185">Reference proteome</keyword>
<evidence type="ECO:0000256" key="5">
    <source>
        <dbReference type="ARBA" id="ARBA00048427"/>
    </source>
</evidence>
<sequence length="475" mass="53079">MHGQATEERLAGRVHDDGRLDLMWSLDKPHGNWAIRTLGYGLRKTLRRCTTAVTFDRPSFRRAAASMPDDALFILAPSHRSYFDFLLSSYLCFQHPELEIPVPHIAAAEEFSRIPLVGRLLQRSQAFYVRRGVGKEVHEVSDALRRLVAREASVMFFIEGQRSRSRQALVPRRGLLRALQATGRKFVVLPIAISYDRVPEESSFERELSGGRRSRMSLTAILRWLSQMARDEVQLGRIHLACGEPLPLDTSSDVRGLAKSIVSEQLRHTAATSFHLRTFLENAALPGVDEAWLADAIRRRGGRVLDSDLAVPTVSSPAFQQSLRNQWMHWFHDDARALLPHSLVVRDHTTRHGWYSRATPPEDVADPRVKQVVSALFGPIALDYALVAQRLGTPGRSLDYAGPQALVGAYPSAHLPTITDAYLALADRGILRDGYEAGRYTWGPSPEELETFRAQTCADAWALTGIPAEAPRVMA</sequence>
<dbReference type="InterPro" id="IPR022284">
    <property type="entry name" value="GPAT/DHAPAT"/>
</dbReference>